<dbReference type="InterPro" id="IPR000276">
    <property type="entry name" value="GPCR_Rhodpsn"/>
</dbReference>
<keyword evidence="3 9" id="KW-0812">Transmembrane</keyword>
<feature type="domain" description="G-protein coupled receptors family 1 profile" evidence="10">
    <location>
        <begin position="35"/>
        <end position="295"/>
    </location>
</feature>
<dbReference type="PANTHER" id="PTHR24229:SF40">
    <property type="entry name" value="ALLATOSTATIN C RECEPTOR 1-RELATED"/>
    <property type="match status" value="1"/>
</dbReference>
<feature type="transmembrane region" description="Helical" evidence="9">
    <location>
        <begin position="55"/>
        <end position="82"/>
    </location>
</feature>
<dbReference type="PANTHER" id="PTHR24229">
    <property type="entry name" value="NEUROPEPTIDES RECEPTOR"/>
    <property type="match status" value="1"/>
</dbReference>
<evidence type="ECO:0000256" key="6">
    <source>
        <dbReference type="ARBA" id="ARBA00023136"/>
    </source>
</evidence>
<feature type="transmembrane region" description="Helical" evidence="9">
    <location>
        <begin position="178"/>
        <end position="201"/>
    </location>
</feature>
<keyword evidence="7" id="KW-0675">Receptor</keyword>
<feature type="transmembrane region" description="Helical" evidence="9">
    <location>
        <begin position="235"/>
        <end position="255"/>
    </location>
</feature>
<keyword evidence="2" id="KW-1003">Cell membrane</keyword>
<feature type="transmembrane region" description="Helical" evidence="9">
    <location>
        <begin position="94"/>
        <end position="115"/>
    </location>
</feature>
<evidence type="ECO:0000256" key="7">
    <source>
        <dbReference type="ARBA" id="ARBA00023170"/>
    </source>
</evidence>
<dbReference type="PROSITE" id="PS50262">
    <property type="entry name" value="G_PROTEIN_RECEP_F1_2"/>
    <property type="match status" value="1"/>
</dbReference>
<dbReference type="Pfam" id="PF00001">
    <property type="entry name" value="7tm_1"/>
    <property type="match status" value="1"/>
</dbReference>
<gene>
    <name evidence="11" type="ORF">EDS130_LOCUS30890</name>
</gene>
<keyword evidence="6 9" id="KW-0472">Membrane</keyword>
<feature type="transmembrane region" description="Helical" evidence="9">
    <location>
        <begin position="275"/>
        <end position="295"/>
    </location>
</feature>
<evidence type="ECO:0000256" key="5">
    <source>
        <dbReference type="ARBA" id="ARBA00023040"/>
    </source>
</evidence>
<evidence type="ECO:0000313" key="11">
    <source>
        <dbReference type="EMBL" id="CAF1306430.1"/>
    </source>
</evidence>
<dbReference type="GO" id="GO:0043005">
    <property type="term" value="C:neuron projection"/>
    <property type="evidence" value="ECO:0007669"/>
    <property type="project" value="TreeGrafter"/>
</dbReference>
<dbReference type="InterPro" id="IPR017452">
    <property type="entry name" value="GPCR_Rhodpsn_7TM"/>
</dbReference>
<dbReference type="EMBL" id="CAJNOJ010000221">
    <property type="protein sequence ID" value="CAF1306430.1"/>
    <property type="molecule type" value="Genomic_DNA"/>
</dbReference>
<feature type="transmembrane region" description="Helical" evidence="9">
    <location>
        <begin position="20"/>
        <end position="43"/>
    </location>
</feature>
<evidence type="ECO:0000256" key="2">
    <source>
        <dbReference type="ARBA" id="ARBA00022475"/>
    </source>
</evidence>
<evidence type="ECO:0000256" key="3">
    <source>
        <dbReference type="ARBA" id="ARBA00022692"/>
    </source>
</evidence>
<dbReference type="Gene3D" id="1.20.1070.10">
    <property type="entry name" value="Rhodopsin 7-helix transmembrane proteins"/>
    <property type="match status" value="1"/>
</dbReference>
<evidence type="ECO:0000256" key="8">
    <source>
        <dbReference type="ARBA" id="ARBA00023224"/>
    </source>
</evidence>
<keyword evidence="5" id="KW-0297">G-protein coupled receptor</keyword>
<evidence type="ECO:0000313" key="12">
    <source>
        <dbReference type="Proteomes" id="UP000663852"/>
    </source>
</evidence>
<dbReference type="AlphaFoldDB" id="A0A815E409"/>
<reference evidence="11" key="1">
    <citation type="submission" date="2021-02" db="EMBL/GenBank/DDBJ databases">
        <authorList>
            <person name="Nowell W R."/>
        </authorList>
    </citation>
    <scope>NUCLEOTIDE SEQUENCE</scope>
</reference>
<evidence type="ECO:0000256" key="9">
    <source>
        <dbReference type="SAM" id="Phobius"/>
    </source>
</evidence>
<evidence type="ECO:0000256" key="1">
    <source>
        <dbReference type="ARBA" id="ARBA00004651"/>
    </source>
</evidence>
<evidence type="ECO:0000256" key="4">
    <source>
        <dbReference type="ARBA" id="ARBA00022989"/>
    </source>
</evidence>
<keyword evidence="8" id="KW-0807">Transducer</keyword>
<dbReference type="SUPFAM" id="SSF81321">
    <property type="entry name" value="Family A G protein-coupled receptor-like"/>
    <property type="match status" value="1"/>
</dbReference>
<protein>
    <recommendedName>
        <fullName evidence="10">G-protein coupled receptors family 1 profile domain-containing protein</fullName>
    </recommendedName>
</protein>
<proteinExistence type="predicted"/>
<accession>A0A815E409</accession>
<comment type="subcellular location">
    <subcellularLocation>
        <location evidence="1">Cell membrane</location>
        <topology evidence="1">Multi-pass membrane protein</topology>
    </subcellularLocation>
</comment>
<evidence type="ECO:0000259" key="10">
    <source>
        <dbReference type="PROSITE" id="PS50262"/>
    </source>
</evidence>
<dbReference type="Proteomes" id="UP000663852">
    <property type="component" value="Unassembled WGS sequence"/>
</dbReference>
<feature type="transmembrane region" description="Helical" evidence="9">
    <location>
        <begin position="135"/>
        <end position="158"/>
    </location>
</feature>
<name>A0A815E409_ADIRI</name>
<dbReference type="GO" id="GO:0005886">
    <property type="term" value="C:plasma membrane"/>
    <property type="evidence" value="ECO:0007669"/>
    <property type="project" value="UniProtKB-SubCell"/>
</dbReference>
<dbReference type="GO" id="GO:0042277">
    <property type="term" value="F:peptide binding"/>
    <property type="evidence" value="ECO:0007669"/>
    <property type="project" value="TreeGrafter"/>
</dbReference>
<dbReference type="GO" id="GO:0004930">
    <property type="term" value="F:G protein-coupled receptor activity"/>
    <property type="evidence" value="ECO:0007669"/>
    <property type="project" value="UniProtKB-KW"/>
</dbReference>
<sequence>MSSTNQTSLSSLLLSIQHNALFVISWFYVTFGIAGCFLNILLFSKKQFRQISCCTYFLVASVAMFIQLVIYSVPSIYAFYYFNPMSYYPIYCKVRMYLVLSPSLIYNWSYAAATFDRYALSSANARLRQLAKVKIAVRVLVVICLVSLTFSIYVPVVYEIKSSTCSIFNNPSATLFTTLSTILLNTFIPTMIIIVYTLLIWKNLKEKRQRRQQLFNRENNNSVQQKQHRQALRMLFLQVIVFVFIRIPWLIYSINNVISSYITNKSSERIAIENFITAVAGAFSFLFPSISFYVLKTS</sequence>
<organism evidence="11 12">
    <name type="scientific">Adineta ricciae</name>
    <name type="common">Rotifer</name>
    <dbReference type="NCBI Taxonomy" id="249248"/>
    <lineage>
        <taxon>Eukaryota</taxon>
        <taxon>Metazoa</taxon>
        <taxon>Spiralia</taxon>
        <taxon>Gnathifera</taxon>
        <taxon>Rotifera</taxon>
        <taxon>Eurotatoria</taxon>
        <taxon>Bdelloidea</taxon>
        <taxon>Adinetida</taxon>
        <taxon>Adinetidae</taxon>
        <taxon>Adineta</taxon>
    </lineage>
</organism>
<keyword evidence="4 9" id="KW-1133">Transmembrane helix</keyword>
<comment type="caution">
    <text evidence="11">The sequence shown here is derived from an EMBL/GenBank/DDBJ whole genome shotgun (WGS) entry which is preliminary data.</text>
</comment>